<dbReference type="Pfam" id="PF10318">
    <property type="entry name" value="7TM_GPCR_Srh"/>
    <property type="match status" value="2"/>
</dbReference>
<sequence>MDVMLSVLVTPYFYLPVWGACSIGWLETLGVPKLIQALISTNTAGNIVVSVLILFEYRHHQVLPLNSPVRLSNPMRIGLIFVNYCFVCGGLIQIVLTEPEDQVAAKVKTVEFAIPFVLMGAPFVIAGLQAYFGIFFQTMNPVIFNVKCNDVIQKHSVDGSLSDWFIAPLGAELGRRLDIQNLNRLHPNIWMIIKDILVPLFITPFLYLPVLGGCSIGWFTTIGVPVNIQTVIGFLSIISVQISILVLFEYRHHHVLPVDNAFRFKKSTRIFYILGNLLFYCVGFSSAVALAPKDQYSAKLKAIEILNCTPPRIFTPCAIILDVTSKTGCPRGYPHEVHRPTREVQRGNVDDPSLRSSSSQLWKMQCDSLGGPDWEDGNDTKSINIDGKNLTNLGFADNIVLFANNTSDISSMLNEQDAVKKKIGIQMSPITFVKDHKVVFVTLFLFQNKFLKYYEVLVYIGIVIESHYLLFVNFLYRYFMISRKVAETKNAFSKKDIGLLALLNVAVTLNFFFFAKKFEAKESVDLQLLEDIKTTFHVEIAPYGFLYADLSNNREYFPMAGMLSGWFILILAMTFIGLKTYKMLNQHVLNLPVQKQIFNAILCQSFAPFLLSLLPCAIIVISTLSDLDLGTFPNFLMVSQSFQPVIDPLFTLLLIKIYRKKVIGFLTFLCRPEQTTSFSSIGIGSAQVTPEQIEVTSL</sequence>
<feature type="transmembrane region" description="Helical" evidence="1">
    <location>
        <begin position="231"/>
        <end position="250"/>
    </location>
</feature>
<dbReference type="PANTHER" id="PTHR22943:SF248">
    <property type="entry name" value="SEVEN TM RECEPTOR"/>
    <property type="match status" value="1"/>
</dbReference>
<feature type="transmembrane region" description="Helical" evidence="1">
    <location>
        <begin position="35"/>
        <end position="55"/>
    </location>
</feature>
<feature type="transmembrane region" description="Helical" evidence="1">
    <location>
        <begin position="497"/>
        <end position="515"/>
    </location>
</feature>
<keyword evidence="1" id="KW-1133">Transmembrane helix</keyword>
<name>A0A8S1HD79_9PELO</name>
<keyword evidence="3" id="KW-1185">Reference proteome</keyword>
<organism evidence="2 3">
    <name type="scientific">Caenorhabditis auriculariae</name>
    <dbReference type="NCBI Taxonomy" id="2777116"/>
    <lineage>
        <taxon>Eukaryota</taxon>
        <taxon>Metazoa</taxon>
        <taxon>Ecdysozoa</taxon>
        <taxon>Nematoda</taxon>
        <taxon>Chromadorea</taxon>
        <taxon>Rhabditida</taxon>
        <taxon>Rhabditina</taxon>
        <taxon>Rhabditomorpha</taxon>
        <taxon>Rhabditoidea</taxon>
        <taxon>Rhabditidae</taxon>
        <taxon>Peloderinae</taxon>
        <taxon>Caenorhabditis</taxon>
    </lineage>
</organism>
<evidence type="ECO:0000256" key="1">
    <source>
        <dbReference type="SAM" id="Phobius"/>
    </source>
</evidence>
<proteinExistence type="predicted"/>
<dbReference type="AlphaFoldDB" id="A0A8S1HD79"/>
<keyword evidence="1" id="KW-0472">Membrane</keyword>
<dbReference type="Proteomes" id="UP000835052">
    <property type="component" value="Unassembled WGS sequence"/>
</dbReference>
<feature type="transmembrane region" description="Helical" evidence="1">
    <location>
        <begin position="641"/>
        <end position="658"/>
    </location>
</feature>
<protein>
    <submittedName>
        <fullName evidence="2">Uncharacterized protein</fullName>
    </submittedName>
</protein>
<feature type="transmembrane region" description="Helical" evidence="1">
    <location>
        <begin position="556"/>
        <end position="576"/>
    </location>
</feature>
<feature type="transmembrane region" description="Helical" evidence="1">
    <location>
        <begin position="456"/>
        <end position="476"/>
    </location>
</feature>
<gene>
    <name evidence="2" type="ORF">CAUJ_LOCUS9084</name>
</gene>
<comment type="caution">
    <text evidence="2">The sequence shown here is derived from an EMBL/GenBank/DDBJ whole genome shotgun (WGS) entry which is preliminary data.</text>
</comment>
<dbReference type="EMBL" id="CAJGYM010000033">
    <property type="protein sequence ID" value="CAD6193165.1"/>
    <property type="molecule type" value="Genomic_DNA"/>
</dbReference>
<dbReference type="Pfam" id="PF10326">
    <property type="entry name" value="7TM_GPCR_Str"/>
    <property type="match status" value="1"/>
</dbReference>
<keyword evidence="1" id="KW-0812">Transmembrane</keyword>
<accession>A0A8S1HD79</accession>
<feature type="transmembrane region" description="Helical" evidence="1">
    <location>
        <begin position="116"/>
        <end position="136"/>
    </location>
</feature>
<dbReference type="OrthoDB" id="5805335at2759"/>
<evidence type="ECO:0000313" key="2">
    <source>
        <dbReference type="EMBL" id="CAD6193165.1"/>
    </source>
</evidence>
<dbReference type="InterPro" id="IPR019422">
    <property type="entry name" value="7TM_GPCR_serpentine_rcpt_Srh"/>
</dbReference>
<feature type="transmembrane region" description="Helical" evidence="1">
    <location>
        <begin position="196"/>
        <end position="219"/>
    </location>
</feature>
<reference evidence="2" key="1">
    <citation type="submission" date="2020-10" db="EMBL/GenBank/DDBJ databases">
        <authorList>
            <person name="Kikuchi T."/>
        </authorList>
    </citation>
    <scope>NUCLEOTIDE SEQUENCE</scope>
    <source>
        <strain evidence="2">NKZ352</strain>
    </source>
</reference>
<feature type="transmembrane region" description="Helical" evidence="1">
    <location>
        <begin position="76"/>
        <end position="96"/>
    </location>
</feature>
<feature type="transmembrane region" description="Helical" evidence="1">
    <location>
        <begin position="270"/>
        <end position="291"/>
    </location>
</feature>
<dbReference type="InterPro" id="IPR019428">
    <property type="entry name" value="7TM_GPCR_serpentine_rcpt_Str"/>
</dbReference>
<dbReference type="PANTHER" id="PTHR22943">
    <property type="entry name" value="7-TRANSMEMBRANE DOMAIN RECEPTOR C.ELEGANS"/>
    <property type="match status" value="1"/>
</dbReference>
<evidence type="ECO:0000313" key="3">
    <source>
        <dbReference type="Proteomes" id="UP000835052"/>
    </source>
</evidence>
<feature type="transmembrane region" description="Helical" evidence="1">
    <location>
        <begin position="597"/>
        <end position="621"/>
    </location>
</feature>